<feature type="compositionally biased region" description="Basic and acidic residues" evidence="1">
    <location>
        <begin position="762"/>
        <end position="774"/>
    </location>
</feature>
<evidence type="ECO:0000313" key="3">
    <source>
        <dbReference type="EMBL" id="CEO44291.1"/>
    </source>
</evidence>
<dbReference type="AlphaFoldDB" id="A0A0B7JP75"/>
<dbReference type="PANTHER" id="PTHR21634">
    <property type="entry name" value="RE13835P"/>
    <property type="match status" value="1"/>
</dbReference>
<feature type="compositionally biased region" description="Basic and acidic residues" evidence="1">
    <location>
        <begin position="691"/>
        <end position="700"/>
    </location>
</feature>
<name>A0A0B7JP75_BIOOC</name>
<feature type="region of interest" description="Disordered" evidence="1">
    <location>
        <begin position="8"/>
        <end position="29"/>
    </location>
</feature>
<feature type="region of interest" description="Disordered" evidence="1">
    <location>
        <begin position="659"/>
        <end position="881"/>
    </location>
</feature>
<dbReference type="GO" id="GO:0042030">
    <property type="term" value="F:ATPase inhibitor activity"/>
    <property type="evidence" value="ECO:0007669"/>
    <property type="project" value="TreeGrafter"/>
</dbReference>
<reference evidence="3" key="1">
    <citation type="submission" date="2015-01" db="EMBL/GenBank/DDBJ databases">
        <authorList>
            <person name="Durling Mikael"/>
        </authorList>
    </citation>
    <scope>NUCLEOTIDE SEQUENCE</scope>
</reference>
<sequence>MLGRLLHLGTGSGSATSQPQVNTSRTVSSLESVQEDIHTRNLLYPDAHALFQHRNDQVYPLFPASTIPPTPSGSSAAFDTSDDVDLDVRDVRVLVMQDTLGHMNASLLYDSHPPPPSPPVERPTAPVVDPRRTPPVSRKGSLGQPSRPVVIHSENTHARPGAFDRRGSHHSRSHSFLENDSQRATREYREELATFAGCIFGNSELMSYKGTSTKVHVVPTETRSVGETMASIIGDGRSSIGRSGSRSSKLSQSFTSQTFSPTAAHNGSIYSRPAEKKKVLITRLFPVVLPDDSSESTTTSPQGRFSDDNSGFPFPATAEDHSKRKTSQPRQRRTPMYAVVLVVQLPSSRASTGVTPKSTFRESGSYNEQDFFSSSYNSTRPSWWTTAGLGGYGDATDSSFSTDVEDRIDALTQHWDIVMRTLSHLQSVVSSALKPLLIQADVASPDPFSSSVPPSAASSRNQSLSSSRRSAEMARPKPPKSTVKLLSLGPNCLSSDVAIATEVNLARRRLVTGLKAARVVTGQGRWGIWRDEAMWTYKWTQSLGQGPFLYNLLTGFLATHTDWLQALCPPSYRRRFQQRKAGMEEDLLLPARTIIVADDKMAARRLVFLLSAFLPANQQPPVNRPHRSSTSMSTGGFSNSSPTFVIPVLREESLRRKINKRAGARRASHSRTGSQSTKSSTVPSQLAHLSMDGRHERRASDAASIRTTSIAMPGNDLVSRKSSTATTGTIMPEAAMPHFATAQRVEYSRSPRPDSSGSIATDDLKRSLQRRESSGHASTISTDSRAPSSRWGSVISGLWSQRRQETTSMGSLSQFSEPRSPIKARPDRRDKLSQMAEEAARFENSAAVDFEPQEPSHIPTADQQRRGSARDERISFSQADRKTIYDSPVKTSVNEDDGVIDVDFPFPDYIASFESAISSPSSSGYLSTPGLAAGLDSFEQSSRTLSEGDLLLNAVGWLSRFHPDFALQAIPPQDDLVEQVKATLRAEPTPGFSSTTPHTNWNERWVDVSSAVIADTTTNTVRRIHYRRLVKPRVTEKIRGGPPHLPGSSAAASQAFSLPLETQLDEEFIEEMISKPEPKLVEAIDKVLSQGLDLLAKDGAAASFILPDDIHGGSDSDNTIPAAIDASGQHSRPSIDMPRVQCKTIVLSALEEVIRDVVSRQDTLSNEGRPKDMKARQNALRGAVREWVASLDAIE</sequence>
<feature type="compositionally biased region" description="Polar residues" evidence="1">
    <location>
        <begin position="798"/>
        <end position="817"/>
    </location>
</feature>
<organism evidence="3">
    <name type="scientific">Bionectria ochroleuca</name>
    <name type="common">Gliocladium roseum</name>
    <dbReference type="NCBI Taxonomy" id="29856"/>
    <lineage>
        <taxon>Eukaryota</taxon>
        <taxon>Fungi</taxon>
        <taxon>Dikarya</taxon>
        <taxon>Ascomycota</taxon>
        <taxon>Pezizomycotina</taxon>
        <taxon>Sordariomycetes</taxon>
        <taxon>Hypocreomycetidae</taxon>
        <taxon>Hypocreales</taxon>
        <taxon>Bionectriaceae</taxon>
        <taxon>Clonostachys</taxon>
    </lineage>
</organism>
<dbReference type="PANTHER" id="PTHR21634:SF9">
    <property type="entry name" value="RE13835P"/>
    <property type="match status" value="1"/>
</dbReference>
<evidence type="ECO:0000259" key="2">
    <source>
        <dbReference type="Pfam" id="PF14636"/>
    </source>
</evidence>
<feature type="region of interest" description="Disordered" evidence="1">
    <location>
        <begin position="106"/>
        <end position="182"/>
    </location>
</feature>
<proteinExistence type="predicted"/>
<feature type="compositionally biased region" description="Basic residues" evidence="1">
    <location>
        <begin position="323"/>
        <end position="333"/>
    </location>
</feature>
<gene>
    <name evidence="3" type="ORF">BN869_000000346_1</name>
</gene>
<dbReference type="EMBL" id="CDPU01000001">
    <property type="protein sequence ID" value="CEO44291.1"/>
    <property type="molecule type" value="Genomic_DNA"/>
</dbReference>
<accession>A0A0B7JP75</accession>
<feature type="compositionally biased region" description="Basic and acidic residues" evidence="1">
    <location>
        <begin position="863"/>
        <end position="881"/>
    </location>
</feature>
<feature type="domain" description="Folliculin-interacting protein N-terminal" evidence="2">
    <location>
        <begin position="90"/>
        <end position="224"/>
    </location>
</feature>
<feature type="region of interest" description="Disordered" evidence="1">
    <location>
        <begin position="233"/>
        <end position="270"/>
    </location>
</feature>
<feature type="compositionally biased region" description="Basic residues" evidence="1">
    <location>
        <begin position="659"/>
        <end position="669"/>
    </location>
</feature>
<dbReference type="InterPro" id="IPR028084">
    <property type="entry name" value="FNIP_N_dom"/>
</dbReference>
<feature type="compositionally biased region" description="Polar residues" evidence="1">
    <location>
        <begin position="720"/>
        <end position="729"/>
    </location>
</feature>
<feature type="compositionally biased region" description="Polar residues" evidence="1">
    <location>
        <begin position="13"/>
        <end position="29"/>
    </location>
</feature>
<feature type="region of interest" description="Disordered" evidence="1">
    <location>
        <begin position="291"/>
        <end position="333"/>
    </location>
</feature>
<feature type="compositionally biased region" description="Low complexity" evidence="1">
    <location>
        <begin position="233"/>
        <end position="260"/>
    </location>
</feature>
<feature type="compositionally biased region" description="Pro residues" evidence="1">
    <location>
        <begin position="112"/>
        <end position="121"/>
    </location>
</feature>
<dbReference type="GO" id="GO:0051087">
    <property type="term" value="F:protein-folding chaperone binding"/>
    <property type="evidence" value="ECO:0007669"/>
    <property type="project" value="TreeGrafter"/>
</dbReference>
<protein>
    <recommendedName>
        <fullName evidence="2">Folliculin-interacting protein N-terminal domain-containing protein</fullName>
    </recommendedName>
</protein>
<feature type="compositionally biased region" description="Polar residues" evidence="1">
    <location>
        <begin position="670"/>
        <end position="684"/>
    </location>
</feature>
<feature type="compositionally biased region" description="Polar residues" evidence="1">
    <location>
        <begin position="775"/>
        <end position="791"/>
    </location>
</feature>
<dbReference type="GO" id="GO:0005737">
    <property type="term" value="C:cytoplasm"/>
    <property type="evidence" value="ECO:0007669"/>
    <property type="project" value="TreeGrafter"/>
</dbReference>
<feature type="region of interest" description="Disordered" evidence="1">
    <location>
        <begin position="448"/>
        <end position="482"/>
    </location>
</feature>
<evidence type="ECO:0000256" key="1">
    <source>
        <dbReference type="SAM" id="MobiDB-lite"/>
    </source>
</evidence>
<feature type="compositionally biased region" description="Polar residues" evidence="1">
    <location>
        <begin position="628"/>
        <end position="639"/>
    </location>
</feature>
<dbReference type="Pfam" id="PF14636">
    <property type="entry name" value="FNIP_N"/>
    <property type="match status" value="1"/>
</dbReference>
<feature type="compositionally biased region" description="Basic and acidic residues" evidence="1">
    <location>
        <begin position="154"/>
        <end position="166"/>
    </location>
</feature>
<feature type="region of interest" description="Disordered" evidence="1">
    <location>
        <begin position="619"/>
        <end position="639"/>
    </location>
</feature>
<feature type="compositionally biased region" description="Low complexity" evidence="1">
    <location>
        <begin position="448"/>
        <end position="468"/>
    </location>
</feature>